<sequence length="284" mass="29740">MKPTWTRTSAAGAALAAAFCLAAPADAGANPYERGPAPTQESITAERGPFAIAQVKVPSRSGAGFNDGTIYYPTDTSRGRFGAVAVMPGFNGPQASVAWYGPRLASQGFVVMTLDSISPWDQPAQRGRQLLAALRYLTGSSAVRGRVDPARLAVMGHSMGGGGILEAEAAQPSLKAAVALAPWDLGNPSGTSPTMIIGATGDRVASVGSFAERFYRNAAGRDKALVELNGGDHLTFIRPDTTVAKYSIAWLKRFVDDDTRYDRFLCPAPAGDPAVATFTDTCPL</sequence>
<dbReference type="Pfam" id="PF12740">
    <property type="entry name" value="PETase"/>
    <property type="match status" value="1"/>
</dbReference>
<evidence type="ECO:0000256" key="14">
    <source>
        <dbReference type="ARBA" id="ARBA00034045"/>
    </source>
</evidence>
<protein>
    <recommendedName>
        <fullName evidence="13">Poly(ethylene terephthalate) hydrolase</fullName>
        <ecNumber evidence="12">3.1.1.101</ecNumber>
        <ecNumber evidence="4">3.1.1.74</ecNumber>
    </recommendedName>
</protein>
<dbReference type="InterPro" id="IPR050261">
    <property type="entry name" value="FrsA_esterase"/>
</dbReference>
<evidence type="ECO:0000259" key="16">
    <source>
        <dbReference type="Pfam" id="PF12740"/>
    </source>
</evidence>
<dbReference type="EC" id="3.1.1.74" evidence="4"/>
<evidence type="ECO:0000256" key="7">
    <source>
        <dbReference type="ARBA" id="ARBA00022764"/>
    </source>
</evidence>
<evidence type="ECO:0000256" key="12">
    <source>
        <dbReference type="ARBA" id="ARBA00033764"/>
    </source>
</evidence>
<proteinExistence type="inferred from homology"/>
<evidence type="ECO:0000256" key="2">
    <source>
        <dbReference type="ARBA" id="ARBA00004613"/>
    </source>
</evidence>
<comment type="catalytic activity">
    <reaction evidence="11">
        <text>(ethylene terephthalate)(n) + H2O = (ethylene terephthalate)(n-1) + 4-[(2-hydroxyethoxy)carbonyl]benzoate + H(+)</text>
        <dbReference type="Rhea" id="RHEA:49528"/>
        <dbReference type="Rhea" id="RHEA-COMP:12420"/>
        <dbReference type="Rhea" id="RHEA-COMP:12421"/>
        <dbReference type="ChEBI" id="CHEBI:15377"/>
        <dbReference type="ChEBI" id="CHEBI:15378"/>
        <dbReference type="ChEBI" id="CHEBI:131701"/>
        <dbReference type="ChEBI" id="CHEBI:131704"/>
        <dbReference type="EC" id="3.1.1.101"/>
    </reaction>
    <physiologicalReaction direction="left-to-right" evidence="11">
        <dbReference type="Rhea" id="RHEA:49529"/>
    </physiologicalReaction>
</comment>
<evidence type="ECO:0000256" key="9">
    <source>
        <dbReference type="ARBA" id="ARBA00023157"/>
    </source>
</evidence>
<keyword evidence="18" id="KW-1185">Reference proteome</keyword>
<keyword evidence="9" id="KW-1015">Disulfide bond</keyword>
<keyword evidence="7" id="KW-0574">Periplasm</keyword>
<evidence type="ECO:0000256" key="15">
    <source>
        <dbReference type="SAM" id="SignalP"/>
    </source>
</evidence>
<organism evidence="17 18">
    <name type="scientific">Actinomadura gamaensis</name>
    <dbReference type="NCBI Taxonomy" id="1763541"/>
    <lineage>
        <taxon>Bacteria</taxon>
        <taxon>Bacillati</taxon>
        <taxon>Actinomycetota</taxon>
        <taxon>Actinomycetes</taxon>
        <taxon>Streptosporangiales</taxon>
        <taxon>Thermomonosporaceae</taxon>
        <taxon>Actinomadura</taxon>
    </lineage>
</organism>
<dbReference type="RefSeq" id="WP_378257318.1">
    <property type="nucleotide sequence ID" value="NZ_JBHSIT010000005.1"/>
</dbReference>
<evidence type="ECO:0000256" key="6">
    <source>
        <dbReference type="ARBA" id="ARBA00022525"/>
    </source>
</evidence>
<dbReference type="InterPro" id="IPR041127">
    <property type="entry name" value="PET_hydrolase/cutinase-like"/>
</dbReference>
<feature type="chain" id="PRO_5046989404" description="Poly(ethylene terephthalate) hydrolase" evidence="15">
    <location>
        <begin position="30"/>
        <end position="284"/>
    </location>
</feature>
<dbReference type="PANTHER" id="PTHR22946:SF9">
    <property type="entry name" value="POLYKETIDE TRANSFERASE AF380"/>
    <property type="match status" value="1"/>
</dbReference>
<evidence type="ECO:0000313" key="18">
    <source>
        <dbReference type="Proteomes" id="UP001595872"/>
    </source>
</evidence>
<gene>
    <name evidence="17" type="ORF">ACFPCY_20180</name>
</gene>
<evidence type="ECO:0000256" key="11">
    <source>
        <dbReference type="ARBA" id="ARBA00033707"/>
    </source>
</evidence>
<reference evidence="18" key="1">
    <citation type="journal article" date="2019" name="Int. J. Syst. Evol. Microbiol.">
        <title>The Global Catalogue of Microorganisms (GCM) 10K type strain sequencing project: providing services to taxonomists for standard genome sequencing and annotation.</title>
        <authorList>
            <consortium name="The Broad Institute Genomics Platform"/>
            <consortium name="The Broad Institute Genome Sequencing Center for Infectious Disease"/>
            <person name="Wu L."/>
            <person name="Ma J."/>
        </authorList>
    </citation>
    <scope>NUCLEOTIDE SEQUENCE [LARGE SCALE GENOMIC DNA]</scope>
    <source>
        <strain evidence="18">KLKA75</strain>
    </source>
</reference>
<keyword evidence="5" id="KW-0719">Serine esterase</keyword>
<evidence type="ECO:0000256" key="8">
    <source>
        <dbReference type="ARBA" id="ARBA00022801"/>
    </source>
</evidence>
<evidence type="ECO:0000256" key="5">
    <source>
        <dbReference type="ARBA" id="ARBA00022487"/>
    </source>
</evidence>
<evidence type="ECO:0000313" key="17">
    <source>
        <dbReference type="EMBL" id="MFC4909652.1"/>
    </source>
</evidence>
<dbReference type="SUPFAM" id="SSF53474">
    <property type="entry name" value="alpha/beta-Hydrolases"/>
    <property type="match status" value="1"/>
</dbReference>
<dbReference type="PANTHER" id="PTHR22946">
    <property type="entry name" value="DIENELACTONE HYDROLASE DOMAIN-CONTAINING PROTEIN-RELATED"/>
    <property type="match status" value="1"/>
</dbReference>
<dbReference type="EMBL" id="JBHSIT010000005">
    <property type="protein sequence ID" value="MFC4909652.1"/>
    <property type="molecule type" value="Genomic_DNA"/>
</dbReference>
<dbReference type="EC" id="3.1.1.101" evidence="12"/>
<name>A0ABV9U430_9ACTN</name>
<feature type="signal peptide" evidence="15">
    <location>
        <begin position="1"/>
        <end position="29"/>
    </location>
</feature>
<keyword evidence="15" id="KW-0732">Signal</keyword>
<comment type="caution">
    <text evidence="17">The sequence shown here is derived from an EMBL/GenBank/DDBJ whole genome shotgun (WGS) entry which is preliminary data.</text>
</comment>
<dbReference type="Gene3D" id="3.40.50.1820">
    <property type="entry name" value="alpha/beta hydrolase"/>
    <property type="match status" value="1"/>
</dbReference>
<evidence type="ECO:0000256" key="13">
    <source>
        <dbReference type="ARBA" id="ARBA00033780"/>
    </source>
</evidence>
<evidence type="ECO:0000256" key="1">
    <source>
        <dbReference type="ARBA" id="ARBA00004418"/>
    </source>
</evidence>
<comment type="similarity">
    <text evidence="3">Belongs to the AB hydrolase superfamily.</text>
</comment>
<comment type="subcellular location">
    <subcellularLocation>
        <location evidence="1">Periplasm</location>
    </subcellularLocation>
    <subcellularLocation>
        <location evidence="2">Secreted</location>
    </subcellularLocation>
</comment>
<dbReference type="GO" id="GO:0016787">
    <property type="term" value="F:hydrolase activity"/>
    <property type="evidence" value="ECO:0007669"/>
    <property type="project" value="UniProtKB-KW"/>
</dbReference>
<dbReference type="InterPro" id="IPR029058">
    <property type="entry name" value="AB_hydrolase_fold"/>
</dbReference>
<keyword evidence="8 17" id="KW-0378">Hydrolase</keyword>
<keyword evidence="6" id="KW-0964">Secreted</keyword>
<evidence type="ECO:0000256" key="10">
    <source>
        <dbReference type="ARBA" id="ARBA00033629"/>
    </source>
</evidence>
<comment type="catalytic activity">
    <reaction evidence="14">
        <text>cutin + H2O = cutin monomers.</text>
        <dbReference type="EC" id="3.1.1.74"/>
    </reaction>
</comment>
<dbReference type="Proteomes" id="UP001595872">
    <property type="component" value="Unassembled WGS sequence"/>
</dbReference>
<evidence type="ECO:0000256" key="4">
    <source>
        <dbReference type="ARBA" id="ARBA00013095"/>
    </source>
</evidence>
<comment type="catalytic activity">
    <reaction evidence="10">
        <text>a butanoate ester + H2O = an aliphatic alcohol + butanoate + H(+)</text>
        <dbReference type="Rhea" id="RHEA:47348"/>
        <dbReference type="ChEBI" id="CHEBI:2571"/>
        <dbReference type="ChEBI" id="CHEBI:15377"/>
        <dbReference type="ChEBI" id="CHEBI:15378"/>
        <dbReference type="ChEBI" id="CHEBI:17968"/>
        <dbReference type="ChEBI" id="CHEBI:50477"/>
    </reaction>
    <physiologicalReaction direction="left-to-right" evidence="10">
        <dbReference type="Rhea" id="RHEA:47349"/>
    </physiologicalReaction>
</comment>
<feature type="domain" description="PET hydrolase/cutinase-like" evidence="16">
    <location>
        <begin position="28"/>
        <end position="283"/>
    </location>
</feature>
<evidence type="ECO:0000256" key="3">
    <source>
        <dbReference type="ARBA" id="ARBA00008645"/>
    </source>
</evidence>
<accession>A0ABV9U430</accession>